<dbReference type="AlphaFoldDB" id="A0AAU7CNQ3"/>
<protein>
    <recommendedName>
        <fullName evidence="3">DUF2752 domain-containing protein</fullName>
    </recommendedName>
</protein>
<sequence length="108" mass="11298">MSAQRCCELGSSGTARKTIAQRGLASAGWVVPGALLAFLPKCPTCLAAYVAIGTGIGLSAATATSLRLMLLILCVGSLFYQVASRFRRHLVRASIAQSFPIPGMTRAK</sequence>
<organism evidence="2">
    <name type="scientific">Singulisphaera sp. Ch08</name>
    <dbReference type="NCBI Taxonomy" id="3120278"/>
    <lineage>
        <taxon>Bacteria</taxon>
        <taxon>Pseudomonadati</taxon>
        <taxon>Planctomycetota</taxon>
        <taxon>Planctomycetia</taxon>
        <taxon>Isosphaerales</taxon>
        <taxon>Isosphaeraceae</taxon>
        <taxon>Singulisphaera</taxon>
    </lineage>
</organism>
<feature type="transmembrane region" description="Helical" evidence="1">
    <location>
        <begin position="46"/>
        <end position="79"/>
    </location>
</feature>
<evidence type="ECO:0000313" key="2">
    <source>
        <dbReference type="EMBL" id="XBH06650.1"/>
    </source>
</evidence>
<reference evidence="2" key="1">
    <citation type="submission" date="2024-05" db="EMBL/GenBank/DDBJ databases">
        <title>Planctomycetes of the genus Singulisphaera possess chitinolytic capabilities.</title>
        <authorList>
            <person name="Ivanova A."/>
        </authorList>
    </citation>
    <scope>NUCLEOTIDE SEQUENCE</scope>
    <source>
        <strain evidence="2">Ch08T</strain>
    </source>
</reference>
<gene>
    <name evidence="2" type="ORF">V5E97_11605</name>
</gene>
<name>A0AAU7CNQ3_9BACT</name>
<feature type="transmembrane region" description="Helical" evidence="1">
    <location>
        <begin position="23"/>
        <end position="40"/>
    </location>
</feature>
<evidence type="ECO:0000256" key="1">
    <source>
        <dbReference type="SAM" id="Phobius"/>
    </source>
</evidence>
<accession>A0AAU7CNQ3</accession>
<keyword evidence="1" id="KW-0472">Membrane</keyword>
<keyword evidence="1" id="KW-1133">Transmembrane helix</keyword>
<dbReference type="RefSeq" id="WP_406699499.1">
    <property type="nucleotide sequence ID" value="NZ_CP155447.1"/>
</dbReference>
<proteinExistence type="predicted"/>
<evidence type="ECO:0008006" key="3">
    <source>
        <dbReference type="Google" id="ProtNLM"/>
    </source>
</evidence>
<keyword evidence="1" id="KW-0812">Transmembrane</keyword>
<dbReference type="EMBL" id="CP155447">
    <property type="protein sequence ID" value="XBH06650.1"/>
    <property type="molecule type" value="Genomic_DNA"/>
</dbReference>